<dbReference type="InterPro" id="IPR023090">
    <property type="entry name" value="UPF0702_alpha/beta_dom_sf"/>
</dbReference>
<evidence type="ECO:0000259" key="8">
    <source>
        <dbReference type="Pfam" id="PF04239"/>
    </source>
</evidence>
<accession>A0A1R4IES0</accession>
<keyword evidence="6 7" id="KW-0472">Membrane</keyword>
<dbReference type="Pfam" id="PF04239">
    <property type="entry name" value="DUF421"/>
    <property type="match status" value="1"/>
</dbReference>
<keyword evidence="4 7" id="KW-0812">Transmembrane</keyword>
<sequence length="166" mass="18618">MALSSFIRLLIVGFICYFLIVLVLRVSGKRTLSKMNAFDFVVTVALGSVLSNILINNETLLMEGIVSFCLLVFLQFLSSWLSVHSPTVNSLLKSQPSLLYYDGNYYYKHMKKERISKNEITQAIRSQGIVSTDSVSAVVLETDGKISVLKKQPDNTDENTLENIDK</sequence>
<feature type="domain" description="YetF C-terminal" evidence="8">
    <location>
        <begin position="84"/>
        <end position="153"/>
    </location>
</feature>
<feature type="transmembrane region" description="Helical" evidence="7">
    <location>
        <begin position="6"/>
        <end position="24"/>
    </location>
</feature>
<keyword evidence="5 7" id="KW-1133">Transmembrane helix</keyword>
<reference evidence="10 11" key="1">
    <citation type="submission" date="2017-02" db="EMBL/GenBank/DDBJ databases">
        <authorList>
            <person name="Peterson S.W."/>
        </authorList>
    </citation>
    <scope>NUCLEOTIDE SEQUENCE [LARGE SCALE GENOMIC DNA]</scope>
    <source>
        <strain evidence="10 11">42ea</strain>
    </source>
</reference>
<keyword evidence="3" id="KW-1003">Cell membrane</keyword>
<dbReference type="Pfam" id="PF20730">
    <property type="entry name" value="YetF_N"/>
    <property type="match status" value="1"/>
</dbReference>
<name>A0A1R4IES0_9LACT</name>
<dbReference type="InterPro" id="IPR048454">
    <property type="entry name" value="YetF_N"/>
</dbReference>
<evidence type="ECO:0000256" key="1">
    <source>
        <dbReference type="ARBA" id="ARBA00004651"/>
    </source>
</evidence>
<feature type="transmembrane region" description="Helical" evidence="7">
    <location>
        <begin position="36"/>
        <end position="55"/>
    </location>
</feature>
<dbReference type="EMBL" id="FUKW01000013">
    <property type="protein sequence ID" value="SJN18259.1"/>
    <property type="molecule type" value="Genomic_DNA"/>
</dbReference>
<evidence type="ECO:0000256" key="5">
    <source>
        <dbReference type="ARBA" id="ARBA00022989"/>
    </source>
</evidence>
<evidence type="ECO:0000313" key="10">
    <source>
        <dbReference type="EMBL" id="SJN18259.1"/>
    </source>
</evidence>
<feature type="domain" description="YetF-like N-terminal transmembrane" evidence="9">
    <location>
        <begin position="10"/>
        <end position="79"/>
    </location>
</feature>
<evidence type="ECO:0000256" key="3">
    <source>
        <dbReference type="ARBA" id="ARBA00022475"/>
    </source>
</evidence>
<dbReference type="Gene3D" id="3.30.240.20">
    <property type="entry name" value="bsu07140 like domains"/>
    <property type="match status" value="1"/>
</dbReference>
<comment type="similarity">
    <text evidence="2">Belongs to the UPF0702 family.</text>
</comment>
<dbReference type="PANTHER" id="PTHR34582">
    <property type="entry name" value="UPF0702 TRANSMEMBRANE PROTEIN YCAP"/>
    <property type="match status" value="1"/>
</dbReference>
<evidence type="ECO:0000256" key="2">
    <source>
        <dbReference type="ARBA" id="ARBA00006448"/>
    </source>
</evidence>
<dbReference type="Proteomes" id="UP000195611">
    <property type="component" value="Unassembled WGS sequence"/>
</dbReference>
<evidence type="ECO:0000256" key="4">
    <source>
        <dbReference type="ARBA" id="ARBA00022692"/>
    </source>
</evidence>
<evidence type="ECO:0000256" key="7">
    <source>
        <dbReference type="SAM" id="Phobius"/>
    </source>
</evidence>
<dbReference type="RefSeq" id="WP_087056951.1">
    <property type="nucleotide sequence ID" value="NZ_FUKW01000013.1"/>
</dbReference>
<feature type="transmembrane region" description="Helical" evidence="7">
    <location>
        <begin position="61"/>
        <end position="83"/>
    </location>
</feature>
<proteinExistence type="inferred from homology"/>
<evidence type="ECO:0000259" key="9">
    <source>
        <dbReference type="Pfam" id="PF20730"/>
    </source>
</evidence>
<organism evidence="10 11">
    <name type="scientific">Marinilactibacillus psychrotolerans 42ea</name>
    <dbReference type="NCBI Taxonomy" id="1255609"/>
    <lineage>
        <taxon>Bacteria</taxon>
        <taxon>Bacillati</taxon>
        <taxon>Bacillota</taxon>
        <taxon>Bacilli</taxon>
        <taxon>Lactobacillales</taxon>
        <taxon>Carnobacteriaceae</taxon>
        <taxon>Marinilactibacillus</taxon>
    </lineage>
</organism>
<protein>
    <recommendedName>
        <fullName evidence="12">Membrane protein yetF</fullName>
    </recommendedName>
</protein>
<dbReference type="GO" id="GO:0005886">
    <property type="term" value="C:plasma membrane"/>
    <property type="evidence" value="ECO:0007669"/>
    <property type="project" value="UniProtKB-SubCell"/>
</dbReference>
<gene>
    <name evidence="10" type="ORF">FM115_00725</name>
</gene>
<dbReference type="InterPro" id="IPR007353">
    <property type="entry name" value="DUF421"/>
</dbReference>
<dbReference type="AlphaFoldDB" id="A0A1R4IES0"/>
<evidence type="ECO:0000313" key="11">
    <source>
        <dbReference type="Proteomes" id="UP000195611"/>
    </source>
</evidence>
<evidence type="ECO:0008006" key="12">
    <source>
        <dbReference type="Google" id="ProtNLM"/>
    </source>
</evidence>
<evidence type="ECO:0000256" key="6">
    <source>
        <dbReference type="ARBA" id="ARBA00023136"/>
    </source>
</evidence>
<comment type="subcellular location">
    <subcellularLocation>
        <location evidence="1">Cell membrane</location>
        <topology evidence="1">Multi-pass membrane protein</topology>
    </subcellularLocation>
</comment>
<dbReference type="PANTHER" id="PTHR34582:SF6">
    <property type="entry name" value="UPF0702 TRANSMEMBRANE PROTEIN YCAP"/>
    <property type="match status" value="1"/>
</dbReference>